<dbReference type="SUPFAM" id="SSF48452">
    <property type="entry name" value="TPR-like"/>
    <property type="match status" value="1"/>
</dbReference>
<reference evidence="1 2" key="1">
    <citation type="submission" date="2017-08" db="EMBL/GenBank/DDBJ databases">
        <title>Acidophilic green algal genome provides insights into adaptation to an acidic environment.</title>
        <authorList>
            <person name="Hirooka S."/>
            <person name="Hirose Y."/>
            <person name="Kanesaki Y."/>
            <person name="Higuchi S."/>
            <person name="Fujiwara T."/>
            <person name="Onuma R."/>
            <person name="Era A."/>
            <person name="Ohbayashi R."/>
            <person name="Uzuka A."/>
            <person name="Nozaki H."/>
            <person name="Yoshikawa H."/>
            <person name="Miyagishima S.Y."/>
        </authorList>
    </citation>
    <scope>NUCLEOTIDE SEQUENCE [LARGE SCALE GENOMIC DNA]</scope>
    <source>
        <strain evidence="1 2">NIES-2499</strain>
    </source>
</reference>
<keyword evidence="2" id="KW-1185">Reference proteome</keyword>
<gene>
    <name evidence="1" type="ORF">CEUSTIGMA_g13024.t1</name>
</gene>
<accession>A0A250XRN3</accession>
<sequence>MDSKFIRAVVRIATCNLRLGEFKLARYVADRILDRLSPSSQHFTDVRKKILEIDHVEKQVEEIKEQVCGASGVEMSKEKLCDLLLQVEALHPQVLYSEEMASRALLQLCRYPECMKSWEVTHDGKEGLREAPWRLWIKTQEQGNAAVKSMQLAIAVERYTEALALGGSCAYASLLYSNRAAAHQSPSGRLWAFQGPGPFLLEGSHSYGWAYAGAKTE</sequence>
<dbReference type="InterPro" id="IPR011990">
    <property type="entry name" value="TPR-like_helical_dom_sf"/>
</dbReference>
<dbReference type="OrthoDB" id="10250354at2759"/>
<dbReference type="Proteomes" id="UP000232323">
    <property type="component" value="Unassembled WGS sequence"/>
</dbReference>
<dbReference type="Gene3D" id="1.25.40.10">
    <property type="entry name" value="Tetratricopeptide repeat domain"/>
    <property type="match status" value="1"/>
</dbReference>
<dbReference type="EMBL" id="BEGY01000180">
    <property type="protein sequence ID" value="GAX85609.1"/>
    <property type="molecule type" value="Genomic_DNA"/>
</dbReference>
<organism evidence="1 2">
    <name type="scientific">Chlamydomonas eustigma</name>
    <dbReference type="NCBI Taxonomy" id="1157962"/>
    <lineage>
        <taxon>Eukaryota</taxon>
        <taxon>Viridiplantae</taxon>
        <taxon>Chlorophyta</taxon>
        <taxon>core chlorophytes</taxon>
        <taxon>Chlorophyceae</taxon>
        <taxon>CS clade</taxon>
        <taxon>Chlamydomonadales</taxon>
        <taxon>Chlamydomonadaceae</taxon>
        <taxon>Chlamydomonas</taxon>
    </lineage>
</organism>
<comment type="caution">
    <text evidence="1">The sequence shown here is derived from an EMBL/GenBank/DDBJ whole genome shotgun (WGS) entry which is preliminary data.</text>
</comment>
<evidence type="ECO:0000313" key="2">
    <source>
        <dbReference type="Proteomes" id="UP000232323"/>
    </source>
</evidence>
<dbReference type="AlphaFoldDB" id="A0A250XRN3"/>
<evidence type="ECO:0000313" key="1">
    <source>
        <dbReference type="EMBL" id="GAX85609.1"/>
    </source>
</evidence>
<protein>
    <submittedName>
        <fullName evidence="1">Uncharacterized protein</fullName>
    </submittedName>
</protein>
<name>A0A250XRN3_9CHLO</name>
<proteinExistence type="predicted"/>